<gene>
    <name evidence="1" type="ORF">AM380_08200</name>
</gene>
<proteinExistence type="predicted"/>
<sequence length="370" mass="43024">MLFDNYSYIPILSLKPAEMAALEELPYKDKNLILPLISLKKWANSKSLIKSVERIKKAFGDNYWIADLDKEFFELAKERMDSDDSPVYHEFVSLSDPTDGYLNWTSFISKYDNIIPTIQIGDIDNFELQLNSLLKTNKPLVIRFEFFGKNTITTSTFREVIKKISKVSFNNGLLIILDYGDVNRLNLIEYYKYSNMIKQLYSLLGNVYFCISGTSFPYHFAGSYRGEIPIYERLIYNKIIGDCEGIKLIYSDRGSTRALKNEGGGGTPPPRIDYPLKNDWRFIRKELDSNLYDKEQLYQNAAIEMIKMDYWDNSLRLWGVQMIEKTSIGDPYGITSASRATAVRINIHIYQQLHYMDKLNLIDTEEDWVD</sequence>
<protein>
    <submittedName>
        <fullName evidence="1">Protein beta</fullName>
    </submittedName>
</protein>
<organism evidence="1 2">
    <name type="scientific">Morganella morganii</name>
    <name type="common">Proteus morganii</name>
    <dbReference type="NCBI Taxonomy" id="582"/>
    <lineage>
        <taxon>Bacteria</taxon>
        <taxon>Pseudomonadati</taxon>
        <taxon>Pseudomonadota</taxon>
        <taxon>Gammaproteobacteria</taxon>
        <taxon>Enterobacterales</taxon>
        <taxon>Morganellaceae</taxon>
        <taxon>Morganella</taxon>
    </lineage>
</organism>
<dbReference type="Proteomes" id="UP000244682">
    <property type="component" value="Chromosome"/>
</dbReference>
<evidence type="ECO:0000313" key="1">
    <source>
        <dbReference type="EMBL" id="AWC93609.1"/>
    </source>
</evidence>
<dbReference type="Pfam" id="PF14350">
    <property type="entry name" value="Beta_protein"/>
    <property type="match status" value="1"/>
</dbReference>
<evidence type="ECO:0000313" key="2">
    <source>
        <dbReference type="Proteomes" id="UP000244682"/>
    </source>
</evidence>
<accession>A0AAU8ZKS1</accession>
<dbReference type="EMBL" id="CP028956">
    <property type="protein sequence ID" value="AWC93609.1"/>
    <property type="molecule type" value="Genomic_DNA"/>
</dbReference>
<dbReference type="AlphaFoldDB" id="A0AAU8ZKS1"/>
<dbReference type="RefSeq" id="WP_108655987.1">
    <property type="nucleotide sequence ID" value="NZ_CP028956.1"/>
</dbReference>
<name>A0AAU8ZKS1_MORMO</name>
<reference evidence="1 2" key="1">
    <citation type="submission" date="2018-04" db="EMBL/GenBank/DDBJ databases">
        <title>Whole genome sequencing of Morganella morganii AR_0133.</title>
        <authorList>
            <person name="Conlan S."/>
            <person name="Thomas P.J."/>
            <person name="Mullikin J."/>
            <person name="Frank K.M."/>
            <person name="Segre J.A."/>
        </authorList>
    </citation>
    <scope>NUCLEOTIDE SEQUENCE [LARGE SCALE GENOMIC DNA]</scope>
    <source>
        <strain evidence="1 2">AR_0133</strain>
    </source>
</reference>
<dbReference type="InterPro" id="IPR025683">
    <property type="entry name" value="Protein_beta"/>
</dbReference>